<comment type="caution">
    <text evidence="2">The sequence shown here is derived from an EMBL/GenBank/DDBJ whole genome shotgun (WGS) entry which is preliminary data.</text>
</comment>
<accession>A0A430FVE0</accession>
<dbReference type="Gene3D" id="6.10.250.660">
    <property type="match status" value="1"/>
</dbReference>
<keyword evidence="3" id="KW-1185">Reference proteome</keyword>
<dbReference type="NCBIfam" id="TIGR03544">
    <property type="entry name" value="DivI1A_domain"/>
    <property type="match status" value="2"/>
</dbReference>
<evidence type="ECO:0000256" key="1">
    <source>
        <dbReference type="SAM" id="MobiDB-lite"/>
    </source>
</evidence>
<proteinExistence type="predicted"/>
<dbReference type="InterPro" id="IPR019933">
    <property type="entry name" value="DivIVA_domain"/>
</dbReference>
<organism evidence="2 3">
    <name type="scientific">Bifidobacterium samirii</name>
    <dbReference type="NCBI Taxonomy" id="2306974"/>
    <lineage>
        <taxon>Bacteria</taxon>
        <taxon>Bacillati</taxon>
        <taxon>Actinomycetota</taxon>
        <taxon>Actinomycetes</taxon>
        <taxon>Bifidobacteriales</taxon>
        <taxon>Bifidobacteriaceae</taxon>
        <taxon>Bifidobacterium</taxon>
    </lineage>
</organism>
<dbReference type="Proteomes" id="UP000287470">
    <property type="component" value="Unassembled WGS sequence"/>
</dbReference>
<name>A0A430FVE0_9BIFI</name>
<gene>
    <name evidence="2" type="ORF">D2E24_0593</name>
</gene>
<dbReference type="RefSeq" id="WP_125967868.1">
    <property type="nucleotide sequence ID" value="NZ_QXGK01000004.1"/>
</dbReference>
<feature type="region of interest" description="Disordered" evidence="1">
    <location>
        <begin position="325"/>
        <end position="491"/>
    </location>
</feature>
<dbReference type="EMBL" id="QXGK01000004">
    <property type="protein sequence ID" value="RSX57745.1"/>
    <property type="molecule type" value="Genomic_DNA"/>
</dbReference>
<dbReference type="AlphaFoldDB" id="A0A430FVE0"/>
<sequence length="491" mass="51660">MAKEAQTERGSIARAGKRKMGYDVGQVDAFLERAHALYEDDEASLTQQDIQNVSFDLAKGGYDIAQVDAALSRLEKAVVDRQTAAQIGEHGRVAWRAQTEELYRSVAAHAERAPRTRFRDGRKRQPSYDRKQVDRLIDGIVAKAADELGMDAPVAPAARDRSGELTAAGVTARVFTQRKGARGYDERQVDFFLNACVQLLTRIESFARVSEMMQHDGDGEPHATARPLFPAADDSFDAVHEAERAIFAPSAVEATAAMTKVSVPVPPVPVAPAAPAAPATPAVASTPTTPAASVLPETIPSFAPPKPVVPAAPAAPAAPAPVAPTVAESTAGMDAEPSSVPSLAPAGDSPLAAPTMPGADSSLAQLAQLAEKTQEQAAETAPQAFRPHIPDLPSAIAPVVPDLGTSSDSALSEPPASMPASYAPERRPERTVPQGRVAQSAVPTPPTSGVDQPARIDQATRPSMFPQLDESVDTDIPDLSFPPLYGNGERK</sequence>
<feature type="compositionally biased region" description="Low complexity" evidence="1">
    <location>
        <begin position="361"/>
        <end position="384"/>
    </location>
</feature>
<dbReference type="OrthoDB" id="3480096at2"/>
<dbReference type="NCBIfam" id="TIGR03543">
    <property type="entry name" value="divI1A_rptt_fam"/>
    <property type="match status" value="1"/>
</dbReference>
<evidence type="ECO:0000313" key="2">
    <source>
        <dbReference type="EMBL" id="RSX57745.1"/>
    </source>
</evidence>
<evidence type="ECO:0000313" key="3">
    <source>
        <dbReference type="Proteomes" id="UP000287470"/>
    </source>
</evidence>
<protein>
    <submittedName>
        <fullName evidence="2">DivIVA domain containing protein</fullName>
    </submittedName>
</protein>
<reference evidence="2 3" key="1">
    <citation type="submission" date="2018-09" db="EMBL/GenBank/DDBJ databases">
        <title>Characterization of the phylogenetic diversity of five novel species belonging to the genus Bifidobacterium.</title>
        <authorList>
            <person name="Lugli G.A."/>
            <person name="Duranti S."/>
            <person name="Milani C."/>
        </authorList>
    </citation>
    <scope>NUCLEOTIDE SEQUENCE [LARGE SCALE GENOMIC DNA]</scope>
    <source>
        <strain evidence="2 3">2033B</strain>
    </source>
</reference>
<dbReference type="InterPro" id="IPR019932">
    <property type="entry name" value="CHP03543"/>
</dbReference>